<organism evidence="1 2">
    <name type="scientific">Metschnikowia aff. pulcherrima</name>
    <dbReference type="NCBI Taxonomy" id="2163413"/>
    <lineage>
        <taxon>Eukaryota</taxon>
        <taxon>Fungi</taxon>
        <taxon>Dikarya</taxon>
        <taxon>Ascomycota</taxon>
        <taxon>Saccharomycotina</taxon>
        <taxon>Pichiomycetes</taxon>
        <taxon>Metschnikowiaceae</taxon>
        <taxon>Metschnikowia</taxon>
    </lineage>
</organism>
<protein>
    <submittedName>
        <fullName evidence="1">Rad33 protein</fullName>
    </submittedName>
</protein>
<dbReference type="STRING" id="2163413.A0A4P6XSA8"/>
<gene>
    <name evidence="1" type="primary">MPUL0E02470</name>
    <name evidence="1" type="ORF">METSCH_E02470</name>
</gene>
<evidence type="ECO:0000313" key="2">
    <source>
        <dbReference type="Proteomes" id="UP000292447"/>
    </source>
</evidence>
<evidence type="ECO:0000313" key="1">
    <source>
        <dbReference type="EMBL" id="QBM90009.1"/>
    </source>
</evidence>
<name>A0A4P6XSA8_9ASCO</name>
<reference evidence="2" key="1">
    <citation type="submission" date="2019-03" db="EMBL/GenBank/DDBJ databases">
        <title>Snf2 controls pulcherriminic acid biosynthesis and connects pigmentation and antifungal activity of the yeast Metschnikowia pulcherrima.</title>
        <authorList>
            <person name="Gore-Lloyd D."/>
            <person name="Sumann I."/>
            <person name="Brachmann A.O."/>
            <person name="Schneeberger K."/>
            <person name="Ortiz-Merino R.A."/>
            <person name="Moreno-Beltran M."/>
            <person name="Schlaefli M."/>
            <person name="Kirner P."/>
            <person name="Santos Kron A."/>
            <person name="Wolfe K.H."/>
            <person name="Piel J."/>
            <person name="Ahrens C.H."/>
            <person name="Henk D."/>
            <person name="Freimoser F.M."/>
        </authorList>
    </citation>
    <scope>NUCLEOTIDE SEQUENCE [LARGE SCALE GENOMIC DNA]</scope>
    <source>
        <strain evidence="2">APC 1.2</strain>
    </source>
</reference>
<sequence>MPPKFRKSAEYARVPAHAETEVVDAYAEILDSTGNQDLVLRDIPTLLRTLQIPSCFTRDVSQCIEWFYATQQAKLARKSANWAVAEQLLRHLTISVTINGVLDVSDVVDLDKLVKFCNRLIKFRDNYLQIASNWALFVEASGIKIDKTKMAEYNLALSDLVKVKNSLQLDDISDSILIDMLGCGRSNVDGELFNYKLSSGALEVGIKDFAEVLGLLGHYDE</sequence>
<accession>A0A4P6XSA8</accession>
<dbReference type="Proteomes" id="UP000292447">
    <property type="component" value="Chromosome V"/>
</dbReference>
<dbReference type="AlphaFoldDB" id="A0A4P6XSA8"/>
<proteinExistence type="predicted"/>
<dbReference type="EMBL" id="CP034460">
    <property type="protein sequence ID" value="QBM90009.1"/>
    <property type="molecule type" value="Genomic_DNA"/>
</dbReference>
<keyword evidence="2" id="KW-1185">Reference proteome</keyword>
<dbReference type="InterPro" id="IPR014841">
    <property type="entry name" value="Rad33"/>
</dbReference>
<dbReference type="Pfam" id="PF08730">
    <property type="entry name" value="Rad33"/>
    <property type="match status" value="1"/>
</dbReference>